<evidence type="ECO:0000313" key="2">
    <source>
        <dbReference type="Proteomes" id="UP000489600"/>
    </source>
</evidence>
<sequence>MSSSILCSFSHLYQHAFQSGGHPMYLRLPSRVLYLYLVFRNKARSGYLGTLLIGNIHCFEVLDFGVRRKVVKSKGDGGFGEDDVKYKLWRRSYVHLTCFSACFNVSIVSDKGVSAY</sequence>
<dbReference type="Proteomes" id="UP000489600">
    <property type="component" value="Unassembled WGS sequence"/>
</dbReference>
<accession>A0A565BC67</accession>
<name>A0A565BC67_9BRAS</name>
<reference evidence="1" key="1">
    <citation type="submission" date="2019-07" db="EMBL/GenBank/DDBJ databases">
        <authorList>
            <person name="Dittberner H."/>
        </authorList>
    </citation>
    <scope>NUCLEOTIDE SEQUENCE [LARGE SCALE GENOMIC DNA]</scope>
</reference>
<protein>
    <submittedName>
        <fullName evidence="1">Uncharacterized protein</fullName>
    </submittedName>
</protein>
<comment type="caution">
    <text evidence="1">The sequence shown here is derived from an EMBL/GenBank/DDBJ whole genome shotgun (WGS) entry which is preliminary data.</text>
</comment>
<dbReference type="AlphaFoldDB" id="A0A565BC67"/>
<dbReference type="EMBL" id="CABITT030000003">
    <property type="protein sequence ID" value="VVA98416.1"/>
    <property type="molecule type" value="Genomic_DNA"/>
</dbReference>
<proteinExistence type="predicted"/>
<keyword evidence="2" id="KW-1185">Reference proteome</keyword>
<organism evidence="1 2">
    <name type="scientific">Arabis nemorensis</name>
    <dbReference type="NCBI Taxonomy" id="586526"/>
    <lineage>
        <taxon>Eukaryota</taxon>
        <taxon>Viridiplantae</taxon>
        <taxon>Streptophyta</taxon>
        <taxon>Embryophyta</taxon>
        <taxon>Tracheophyta</taxon>
        <taxon>Spermatophyta</taxon>
        <taxon>Magnoliopsida</taxon>
        <taxon>eudicotyledons</taxon>
        <taxon>Gunneridae</taxon>
        <taxon>Pentapetalae</taxon>
        <taxon>rosids</taxon>
        <taxon>malvids</taxon>
        <taxon>Brassicales</taxon>
        <taxon>Brassicaceae</taxon>
        <taxon>Arabideae</taxon>
        <taxon>Arabis</taxon>
    </lineage>
</organism>
<gene>
    <name evidence="1" type="ORF">ANE_LOCUS8861</name>
</gene>
<evidence type="ECO:0000313" key="1">
    <source>
        <dbReference type="EMBL" id="VVA98416.1"/>
    </source>
</evidence>